<dbReference type="Proteomes" id="UP000559598">
    <property type="component" value="Unassembled WGS sequence"/>
</dbReference>
<gene>
    <name evidence="1" type="ORF">GGR02_001831</name>
</gene>
<name>A0A840DYJ1_9BACL</name>
<reference evidence="1 2" key="1">
    <citation type="submission" date="2020-08" db="EMBL/GenBank/DDBJ databases">
        <title>Genomic Encyclopedia of Type Strains, Phase IV (KMG-IV): sequencing the most valuable type-strain genomes for metagenomic binning, comparative biology and taxonomic classification.</title>
        <authorList>
            <person name="Goeker M."/>
        </authorList>
    </citation>
    <scope>NUCLEOTIDE SEQUENCE [LARGE SCALE GENOMIC DNA]</scope>
    <source>
        <strain evidence="1 2">DSM 17075</strain>
    </source>
</reference>
<proteinExistence type="predicted"/>
<evidence type="ECO:0000313" key="1">
    <source>
        <dbReference type="EMBL" id="MBB4074066.1"/>
    </source>
</evidence>
<organism evidence="1 2">
    <name type="scientific">Anoxybacteroides voinovskiense</name>
    <dbReference type="NCBI Taxonomy" id="230470"/>
    <lineage>
        <taxon>Bacteria</taxon>
        <taxon>Bacillati</taxon>
        <taxon>Bacillota</taxon>
        <taxon>Bacilli</taxon>
        <taxon>Bacillales</taxon>
        <taxon>Anoxybacillaceae</taxon>
        <taxon>Anoxybacteroides</taxon>
    </lineage>
</organism>
<comment type="caution">
    <text evidence="1">The sequence shown here is derived from an EMBL/GenBank/DDBJ whole genome shotgun (WGS) entry which is preliminary data.</text>
</comment>
<sequence length="135" mass="15788">MEIKTLVIQQMKEVFGNIKVYDEKVKQGLQTPAFLVRMIQSEQERKIKGQVWRTYSWNVVYFPQSTEVDAECDDVFETFQTEFQYIANKYHVHRLEGTKQDDVLVITFDVSARLQEVTTETKMQTLGGVWIGKAD</sequence>
<evidence type="ECO:0000313" key="2">
    <source>
        <dbReference type="Proteomes" id="UP000559598"/>
    </source>
</evidence>
<protein>
    <submittedName>
        <fullName evidence="1">ATPase subunit of ABC transporter with duplicated ATPase domains</fullName>
    </submittedName>
</protein>
<dbReference type="Pfam" id="PF20765">
    <property type="entry name" value="Phage_tail_terminator_8"/>
    <property type="match status" value="1"/>
</dbReference>
<dbReference type="EMBL" id="JACIDE010000010">
    <property type="protein sequence ID" value="MBB4074066.1"/>
    <property type="molecule type" value="Genomic_DNA"/>
</dbReference>
<accession>A0A840DYJ1</accession>
<keyword evidence="2" id="KW-1185">Reference proteome</keyword>
<dbReference type="InterPro" id="IPR049254">
    <property type="entry name" value="Phage_tail_terminator"/>
</dbReference>
<dbReference type="AlphaFoldDB" id="A0A840DYJ1"/>
<dbReference type="RefSeq" id="WP_183184374.1">
    <property type="nucleotide sequence ID" value="NZ_BMNP01000010.1"/>
</dbReference>